<keyword evidence="1" id="KW-0472">Membrane</keyword>
<feature type="transmembrane region" description="Helical" evidence="1">
    <location>
        <begin position="67"/>
        <end position="85"/>
    </location>
</feature>
<feature type="transmembrane region" description="Helical" evidence="1">
    <location>
        <begin position="37"/>
        <end position="61"/>
    </location>
</feature>
<keyword evidence="3" id="KW-1185">Reference proteome</keyword>
<organism evidence="2 3">
    <name type="scientific">Acanthosepion pharaonis</name>
    <name type="common">Pharaoh cuttlefish</name>
    <name type="synonym">Sepia pharaonis</name>
    <dbReference type="NCBI Taxonomy" id="158019"/>
    <lineage>
        <taxon>Eukaryota</taxon>
        <taxon>Metazoa</taxon>
        <taxon>Spiralia</taxon>
        <taxon>Lophotrochozoa</taxon>
        <taxon>Mollusca</taxon>
        <taxon>Cephalopoda</taxon>
        <taxon>Coleoidea</taxon>
        <taxon>Decapodiformes</taxon>
        <taxon>Sepiida</taxon>
        <taxon>Sepiina</taxon>
        <taxon>Sepiidae</taxon>
        <taxon>Acanthosepion</taxon>
    </lineage>
</organism>
<evidence type="ECO:0000256" key="1">
    <source>
        <dbReference type="SAM" id="Phobius"/>
    </source>
</evidence>
<feature type="transmembrane region" description="Helical" evidence="1">
    <location>
        <begin position="188"/>
        <end position="212"/>
    </location>
</feature>
<gene>
    <name evidence="2" type="ORF">SPHA_67885</name>
</gene>
<accession>A0A812E3Z7</accession>
<name>A0A812E3Z7_ACAPH</name>
<keyword evidence="1" id="KW-0812">Transmembrane</keyword>
<protein>
    <submittedName>
        <fullName evidence="2">Uncharacterized protein</fullName>
    </submittedName>
</protein>
<evidence type="ECO:0000313" key="3">
    <source>
        <dbReference type="Proteomes" id="UP000597762"/>
    </source>
</evidence>
<evidence type="ECO:0000313" key="2">
    <source>
        <dbReference type="EMBL" id="CAE1317315.1"/>
    </source>
</evidence>
<sequence length="214" mass="24404">MLTSLIGSSSLLFLIFCIIQALRLLPFLFNLSFSVFFNLLAIFSFYLPLFFFLFASLSYWFCFFLSADPTFSIFLFFPLPLFFFLSSSLPSYFRLSSLSLFVSSPLTLSFLYLPLCPSTLYCLSVSFTAPFILFFLSSSLSIYLTLSFFLTVSLNCSLCIFLFANLPYFISLSFSLPPYPILFISSSLYLLLCRTTLIYLSVLLADFFLLAAEP</sequence>
<dbReference type="Proteomes" id="UP000597762">
    <property type="component" value="Unassembled WGS sequence"/>
</dbReference>
<feature type="transmembrane region" description="Helical" evidence="1">
    <location>
        <begin position="6"/>
        <end position="25"/>
    </location>
</feature>
<feature type="transmembrane region" description="Helical" evidence="1">
    <location>
        <begin position="143"/>
        <end position="168"/>
    </location>
</feature>
<keyword evidence="1" id="KW-1133">Transmembrane helix</keyword>
<proteinExistence type="predicted"/>
<reference evidence="2" key="1">
    <citation type="submission" date="2021-01" db="EMBL/GenBank/DDBJ databases">
        <authorList>
            <person name="Li R."/>
            <person name="Bekaert M."/>
        </authorList>
    </citation>
    <scope>NUCLEOTIDE SEQUENCE</scope>
    <source>
        <strain evidence="2">Farmed</strain>
    </source>
</reference>
<comment type="caution">
    <text evidence="2">The sequence shown here is derived from an EMBL/GenBank/DDBJ whole genome shotgun (WGS) entry which is preliminary data.</text>
</comment>
<dbReference type="EMBL" id="CAHIKZ030004922">
    <property type="protein sequence ID" value="CAE1317315.1"/>
    <property type="molecule type" value="Genomic_DNA"/>
</dbReference>
<dbReference type="AlphaFoldDB" id="A0A812E3Z7"/>
<feature type="transmembrane region" description="Helical" evidence="1">
    <location>
        <begin position="118"/>
        <end position="136"/>
    </location>
</feature>